<evidence type="ECO:0000259" key="2">
    <source>
        <dbReference type="Pfam" id="PF10342"/>
    </source>
</evidence>
<dbReference type="PANTHER" id="PTHR28154:SF1">
    <property type="entry name" value="CELL WALL SYNTHESIS PROTEIN KNH1-RELATED"/>
    <property type="match status" value="1"/>
</dbReference>
<keyword evidence="4" id="KW-1185">Reference proteome</keyword>
<protein>
    <recommendedName>
        <fullName evidence="2">Yeast cell wall synthesis Kre9/Knh1-like N-terminal domain-containing protein</fullName>
    </recommendedName>
</protein>
<name>A0ABR2VYR9_9FUNG</name>
<feature type="domain" description="Yeast cell wall synthesis Kre9/Knh1-like N-terminal" evidence="2">
    <location>
        <begin position="26"/>
        <end position="125"/>
    </location>
</feature>
<reference evidence="3 4" key="1">
    <citation type="submission" date="2023-04" db="EMBL/GenBank/DDBJ databases">
        <title>Genome of Basidiobolus ranarum AG-B5.</title>
        <authorList>
            <person name="Stajich J.E."/>
            <person name="Carter-House D."/>
            <person name="Gryganskyi A."/>
        </authorList>
    </citation>
    <scope>NUCLEOTIDE SEQUENCE [LARGE SCALE GENOMIC DNA]</scope>
    <source>
        <strain evidence="3 4">AG-B5</strain>
    </source>
</reference>
<dbReference type="EMBL" id="JASJQH010007393">
    <property type="protein sequence ID" value="KAK9709663.1"/>
    <property type="molecule type" value="Genomic_DNA"/>
</dbReference>
<comment type="caution">
    <text evidence="3">The sequence shown here is derived from an EMBL/GenBank/DDBJ whole genome shotgun (WGS) entry which is preliminary data.</text>
</comment>
<dbReference type="Pfam" id="PF10342">
    <property type="entry name" value="Kre9_KNH"/>
    <property type="match status" value="1"/>
</dbReference>
<gene>
    <name evidence="3" type="ORF">K7432_008885</name>
</gene>
<evidence type="ECO:0000313" key="3">
    <source>
        <dbReference type="EMBL" id="KAK9709663.1"/>
    </source>
</evidence>
<proteinExistence type="predicted"/>
<keyword evidence="1" id="KW-0732">Signal</keyword>
<evidence type="ECO:0000256" key="1">
    <source>
        <dbReference type="ARBA" id="ARBA00022729"/>
    </source>
</evidence>
<organism evidence="3 4">
    <name type="scientific">Basidiobolus ranarum</name>
    <dbReference type="NCBI Taxonomy" id="34480"/>
    <lineage>
        <taxon>Eukaryota</taxon>
        <taxon>Fungi</taxon>
        <taxon>Fungi incertae sedis</taxon>
        <taxon>Zoopagomycota</taxon>
        <taxon>Entomophthoromycotina</taxon>
        <taxon>Basidiobolomycetes</taxon>
        <taxon>Basidiobolales</taxon>
        <taxon>Basidiobolaceae</taxon>
        <taxon>Basidiobolus</taxon>
    </lineage>
</organism>
<dbReference type="Proteomes" id="UP001479436">
    <property type="component" value="Unassembled WGS sequence"/>
</dbReference>
<dbReference type="InterPro" id="IPR018466">
    <property type="entry name" value="Kre9/Knh1-like_N"/>
</dbReference>
<evidence type="ECO:0000313" key="4">
    <source>
        <dbReference type="Proteomes" id="UP001479436"/>
    </source>
</evidence>
<dbReference type="InterPro" id="IPR045328">
    <property type="entry name" value="Kre9/Knh1"/>
</dbReference>
<accession>A0ABR2VYR9</accession>
<dbReference type="PANTHER" id="PTHR28154">
    <property type="entry name" value="CELL WALL SYNTHESIS PROTEIN KNH1-RELATED"/>
    <property type="match status" value="1"/>
</dbReference>
<sequence length="196" mass="21033">MQIITFYAIAASFIGATLAGIYPVTPLDDAVWIAGEKVKIEWRENNEAPLLDELKPFEIALYTGTDMAQTKLATIATDVASTIRSVEYTVPDVSPYGRFYFLRFTAPSSNKSSESKLFWTTRFTITNKESPSQSPSAVGSGALVTSTSTSTSISISTSGLVGASADNYKKNDSTNASNQVLPSLIVLLPILGFLLA</sequence>